<dbReference type="Pfam" id="PF00067">
    <property type="entry name" value="p450"/>
    <property type="match status" value="1"/>
</dbReference>
<proteinExistence type="inferred from homology"/>
<evidence type="ECO:0000256" key="3">
    <source>
        <dbReference type="ARBA" id="ARBA00023004"/>
    </source>
</evidence>
<comment type="caution">
    <text evidence="5">The sequence shown here is derived from an EMBL/GenBank/DDBJ whole genome shotgun (WGS) entry which is preliminary data.</text>
</comment>
<dbReference type="GO" id="GO:0020037">
    <property type="term" value="F:heme binding"/>
    <property type="evidence" value="ECO:0007669"/>
    <property type="project" value="InterPro"/>
</dbReference>
<keyword evidence="3" id="KW-0408">Iron</keyword>
<dbReference type="GO" id="GO:0008395">
    <property type="term" value="F:steroid hydroxylase activity"/>
    <property type="evidence" value="ECO:0007669"/>
    <property type="project" value="TreeGrafter"/>
</dbReference>
<accession>A0AAV4A3M3</accession>
<evidence type="ECO:0000256" key="4">
    <source>
        <dbReference type="SAM" id="Phobius"/>
    </source>
</evidence>
<evidence type="ECO:0000256" key="2">
    <source>
        <dbReference type="ARBA" id="ARBA00022723"/>
    </source>
</evidence>
<dbReference type="InterPro" id="IPR050182">
    <property type="entry name" value="Cytochrome_P450_fam2"/>
</dbReference>
<sequence>MAQFTDSTGVTCTLLAVVIGTIGYWAWSKLKPKYNGYNIPPFPVKRSFPLGHLWTWAKASEFENVANFRDKAGDIFSLDLAGNLIVVVSGYDAIKEVMVNRWTVAPDRPTAPATYILEEFDLGVLSSTGETWKSERATALTILRSLGMGKNILAEKIQEEFEIFMEKIADFDVRRTKFRNIIVIKMSTYDILFRQLNIRKTTWGI</sequence>
<keyword evidence="4" id="KW-0472">Membrane</keyword>
<feature type="transmembrane region" description="Helical" evidence="4">
    <location>
        <begin position="6"/>
        <end position="27"/>
    </location>
</feature>
<dbReference type="AlphaFoldDB" id="A0AAV4A3M3"/>
<protein>
    <submittedName>
        <fullName evidence="5">Cytochrome p450 2j1</fullName>
    </submittedName>
</protein>
<dbReference type="GO" id="GO:0006082">
    <property type="term" value="P:organic acid metabolic process"/>
    <property type="evidence" value="ECO:0007669"/>
    <property type="project" value="TreeGrafter"/>
</dbReference>
<keyword evidence="2" id="KW-0479">Metal-binding</keyword>
<dbReference type="PANTHER" id="PTHR24300">
    <property type="entry name" value="CYTOCHROME P450 508A4-RELATED"/>
    <property type="match status" value="1"/>
</dbReference>
<dbReference type="EMBL" id="BLXT01003551">
    <property type="protein sequence ID" value="GFO01912.1"/>
    <property type="molecule type" value="Genomic_DNA"/>
</dbReference>
<name>A0AAV4A3M3_9GAST</name>
<keyword evidence="4" id="KW-1133">Transmembrane helix</keyword>
<evidence type="ECO:0000313" key="5">
    <source>
        <dbReference type="EMBL" id="GFO01912.1"/>
    </source>
</evidence>
<reference evidence="5 6" key="1">
    <citation type="journal article" date="2021" name="Elife">
        <title>Chloroplast acquisition without the gene transfer in kleptoplastic sea slugs, Plakobranchus ocellatus.</title>
        <authorList>
            <person name="Maeda T."/>
            <person name="Takahashi S."/>
            <person name="Yoshida T."/>
            <person name="Shimamura S."/>
            <person name="Takaki Y."/>
            <person name="Nagai Y."/>
            <person name="Toyoda A."/>
            <person name="Suzuki Y."/>
            <person name="Arimoto A."/>
            <person name="Ishii H."/>
            <person name="Satoh N."/>
            <person name="Nishiyama T."/>
            <person name="Hasebe M."/>
            <person name="Maruyama T."/>
            <person name="Minagawa J."/>
            <person name="Obokata J."/>
            <person name="Shigenobu S."/>
        </authorList>
    </citation>
    <scope>NUCLEOTIDE SEQUENCE [LARGE SCALE GENOMIC DNA]</scope>
</reference>
<keyword evidence="4" id="KW-0812">Transmembrane</keyword>
<dbReference type="PANTHER" id="PTHR24300:SF404">
    <property type="entry name" value="CYTOCHROME P450 2D6-LIKE"/>
    <property type="match status" value="1"/>
</dbReference>
<dbReference type="GO" id="GO:0005506">
    <property type="term" value="F:iron ion binding"/>
    <property type="evidence" value="ECO:0007669"/>
    <property type="project" value="InterPro"/>
</dbReference>
<gene>
    <name evidence="5" type="ORF">PoB_002841700</name>
</gene>
<dbReference type="InterPro" id="IPR001128">
    <property type="entry name" value="Cyt_P450"/>
</dbReference>
<dbReference type="GO" id="GO:0016712">
    <property type="term" value="F:oxidoreductase activity, acting on paired donors, with incorporation or reduction of molecular oxygen, reduced flavin or flavoprotein as one donor, and incorporation of one atom of oxygen"/>
    <property type="evidence" value="ECO:0007669"/>
    <property type="project" value="TreeGrafter"/>
</dbReference>
<dbReference type="Gene3D" id="1.10.630.10">
    <property type="entry name" value="Cytochrome P450"/>
    <property type="match status" value="1"/>
</dbReference>
<dbReference type="Proteomes" id="UP000735302">
    <property type="component" value="Unassembled WGS sequence"/>
</dbReference>
<dbReference type="SUPFAM" id="SSF48264">
    <property type="entry name" value="Cytochrome P450"/>
    <property type="match status" value="1"/>
</dbReference>
<evidence type="ECO:0000313" key="6">
    <source>
        <dbReference type="Proteomes" id="UP000735302"/>
    </source>
</evidence>
<dbReference type="GO" id="GO:0006805">
    <property type="term" value="P:xenobiotic metabolic process"/>
    <property type="evidence" value="ECO:0007669"/>
    <property type="project" value="TreeGrafter"/>
</dbReference>
<dbReference type="InterPro" id="IPR036396">
    <property type="entry name" value="Cyt_P450_sf"/>
</dbReference>
<evidence type="ECO:0000256" key="1">
    <source>
        <dbReference type="ARBA" id="ARBA00010617"/>
    </source>
</evidence>
<comment type="similarity">
    <text evidence="1">Belongs to the cytochrome P450 family.</text>
</comment>
<keyword evidence="6" id="KW-1185">Reference proteome</keyword>
<dbReference type="GO" id="GO:0005737">
    <property type="term" value="C:cytoplasm"/>
    <property type="evidence" value="ECO:0007669"/>
    <property type="project" value="TreeGrafter"/>
</dbReference>
<organism evidence="5 6">
    <name type="scientific">Plakobranchus ocellatus</name>
    <dbReference type="NCBI Taxonomy" id="259542"/>
    <lineage>
        <taxon>Eukaryota</taxon>
        <taxon>Metazoa</taxon>
        <taxon>Spiralia</taxon>
        <taxon>Lophotrochozoa</taxon>
        <taxon>Mollusca</taxon>
        <taxon>Gastropoda</taxon>
        <taxon>Heterobranchia</taxon>
        <taxon>Euthyneura</taxon>
        <taxon>Panpulmonata</taxon>
        <taxon>Sacoglossa</taxon>
        <taxon>Placobranchoidea</taxon>
        <taxon>Plakobranchidae</taxon>
        <taxon>Plakobranchus</taxon>
    </lineage>
</organism>